<evidence type="ECO:0000256" key="7">
    <source>
        <dbReference type="ARBA" id="ARBA00023242"/>
    </source>
</evidence>
<feature type="active site" evidence="8">
    <location>
        <position position="722"/>
    </location>
</feature>
<keyword evidence="7" id="KW-0539">Nucleus</keyword>
<dbReference type="InterPro" id="IPR043151">
    <property type="entry name" value="BAH_sf"/>
</dbReference>
<dbReference type="AlphaFoldDB" id="A0A4U0Y2C8"/>
<dbReference type="GO" id="GO:0005634">
    <property type="term" value="C:nucleus"/>
    <property type="evidence" value="ECO:0007669"/>
    <property type="project" value="UniProtKB-SubCell"/>
</dbReference>
<dbReference type="EC" id="2.1.1.37" evidence="2"/>
<evidence type="ECO:0000256" key="4">
    <source>
        <dbReference type="ARBA" id="ARBA00022679"/>
    </source>
</evidence>
<organism evidence="10 11">
    <name type="scientific">Friedmanniomyces simplex</name>
    <dbReference type="NCBI Taxonomy" id="329884"/>
    <lineage>
        <taxon>Eukaryota</taxon>
        <taxon>Fungi</taxon>
        <taxon>Dikarya</taxon>
        <taxon>Ascomycota</taxon>
        <taxon>Pezizomycotina</taxon>
        <taxon>Dothideomycetes</taxon>
        <taxon>Dothideomycetidae</taxon>
        <taxon>Mycosphaerellales</taxon>
        <taxon>Teratosphaeriaceae</taxon>
        <taxon>Friedmanniomyces</taxon>
    </lineage>
</organism>
<evidence type="ECO:0000313" key="11">
    <source>
        <dbReference type="Proteomes" id="UP000309340"/>
    </source>
</evidence>
<dbReference type="InterPro" id="IPR029063">
    <property type="entry name" value="SAM-dependent_MTases_sf"/>
</dbReference>
<evidence type="ECO:0000256" key="1">
    <source>
        <dbReference type="ARBA" id="ARBA00004123"/>
    </source>
</evidence>
<evidence type="ECO:0000256" key="6">
    <source>
        <dbReference type="ARBA" id="ARBA00023125"/>
    </source>
</evidence>
<protein>
    <recommendedName>
        <fullName evidence="2">DNA (cytosine-5-)-methyltransferase</fullName>
        <ecNumber evidence="2">2.1.1.37</ecNumber>
    </recommendedName>
</protein>
<feature type="domain" description="BAH" evidence="9">
    <location>
        <begin position="327"/>
        <end position="462"/>
    </location>
</feature>
<dbReference type="InterPro" id="IPR050390">
    <property type="entry name" value="C5-Methyltransferase"/>
</dbReference>
<evidence type="ECO:0000256" key="2">
    <source>
        <dbReference type="ARBA" id="ARBA00011975"/>
    </source>
</evidence>
<dbReference type="GO" id="GO:0003677">
    <property type="term" value="F:DNA binding"/>
    <property type="evidence" value="ECO:0007669"/>
    <property type="project" value="UniProtKB-KW"/>
</dbReference>
<evidence type="ECO:0000256" key="8">
    <source>
        <dbReference type="PROSITE-ProRule" id="PRU01016"/>
    </source>
</evidence>
<dbReference type="GO" id="GO:0044027">
    <property type="term" value="P:negative regulation of gene expression via chromosomal CpG island methylation"/>
    <property type="evidence" value="ECO:0007669"/>
    <property type="project" value="TreeGrafter"/>
</dbReference>
<name>A0A4U0Y2C8_9PEZI</name>
<dbReference type="EMBL" id="NAJQ01000012">
    <property type="protein sequence ID" value="TKA83281.1"/>
    <property type="molecule type" value="Genomic_DNA"/>
</dbReference>
<keyword evidence="3 8" id="KW-0489">Methyltransferase</keyword>
<dbReference type="InterPro" id="IPR001025">
    <property type="entry name" value="BAH_dom"/>
</dbReference>
<dbReference type="Proteomes" id="UP000309340">
    <property type="component" value="Unassembled WGS sequence"/>
</dbReference>
<gene>
    <name evidence="10" type="ORF">B0A55_00790</name>
</gene>
<dbReference type="PANTHER" id="PTHR10629">
    <property type="entry name" value="CYTOSINE-SPECIFIC METHYLTRANSFERASE"/>
    <property type="match status" value="1"/>
</dbReference>
<dbReference type="GO" id="GO:0003886">
    <property type="term" value="F:DNA (cytosine-5-)-methyltransferase activity"/>
    <property type="evidence" value="ECO:0007669"/>
    <property type="project" value="UniProtKB-EC"/>
</dbReference>
<dbReference type="OrthoDB" id="5376140at2759"/>
<dbReference type="Gene3D" id="2.30.30.490">
    <property type="match status" value="1"/>
</dbReference>
<dbReference type="Pfam" id="PF00145">
    <property type="entry name" value="DNA_methylase"/>
    <property type="match status" value="1"/>
</dbReference>
<dbReference type="GO" id="GO:0032259">
    <property type="term" value="P:methylation"/>
    <property type="evidence" value="ECO:0007669"/>
    <property type="project" value="UniProtKB-KW"/>
</dbReference>
<dbReference type="SUPFAM" id="SSF53335">
    <property type="entry name" value="S-adenosyl-L-methionine-dependent methyltransferases"/>
    <property type="match status" value="1"/>
</dbReference>
<dbReference type="Gene3D" id="3.40.50.150">
    <property type="entry name" value="Vaccinia Virus protein VP39"/>
    <property type="match status" value="1"/>
</dbReference>
<comment type="similarity">
    <text evidence="8">Belongs to the class I-like SAM-binding methyltransferase superfamily. C5-methyltransferase family.</text>
</comment>
<evidence type="ECO:0000256" key="3">
    <source>
        <dbReference type="ARBA" id="ARBA00022603"/>
    </source>
</evidence>
<accession>A0A4U0Y2C8</accession>
<dbReference type="InterPro" id="IPR001525">
    <property type="entry name" value="C5_MeTfrase"/>
</dbReference>
<dbReference type="Pfam" id="PF25423">
    <property type="entry name" value="DUF7893"/>
    <property type="match status" value="1"/>
</dbReference>
<evidence type="ECO:0000256" key="5">
    <source>
        <dbReference type="ARBA" id="ARBA00022691"/>
    </source>
</evidence>
<keyword evidence="11" id="KW-1185">Reference proteome</keyword>
<dbReference type="PROSITE" id="PS51679">
    <property type="entry name" value="SAM_MT_C5"/>
    <property type="match status" value="1"/>
</dbReference>
<dbReference type="InterPro" id="IPR057215">
    <property type="entry name" value="DUF7893"/>
</dbReference>
<sequence>MSSYESHIAQERLVEATNEAEALRALETAHDMLHADDVAKPEHTYFRLEEFSIYRPSGWTANKRHAGELVSLDQLLRHGGGSSGFLVDGILSCGEERHQIQGAVFKTLTVDGYGADVFSVHDKICIQSHSAELRDVWYQFGSPAPQYRRYYKPFLWLAHFTKCFVEYLLETERVTLRHFAREAQFATWLRRCYGNDAQYAIWCSDNGLLEYRTTVAANVGFLYKEAYSIDRKLCNQPLWGEIDPVNLTAIPAQRNIEQQTIVTPFAYDLFKRMYFSNQLKQLPVTDPVLWQEVRRRKEQLKLTPLGAIARCKGPTPEGSNTSETSTPVVQEGDVVAVKADSEGVWKVSTEFWYAYVQRIRTTTKGNVRLEVLWLYEPKDTTLGAAYYPFSNELFLSDNCGCGSEAISLDQVLCKVAVEWGSTDPAAVPGFFVRQKFCTVAEEDRYSFETLKDLDFMCICKAPADEWSECLRAYKVHETVLVLRLRLTATSGVNLQGDAYEPGDEIFADLSDGELAELEGMVHGGLDPAEIVGFNSDMHAVEVRPFRRMTDNSTATASAPNELLLGRERIQLPAARIVRKCHVRLFDEVEIREKRVPCPYDRGGTGNCFFLARQTSTLPPPAFKAGFDPAAPGRPKLRGMGIFCGGGNLDRGLEDSGAAEFDYAVDWAEHALHSYRLSSKNPHAQYFLGSVDDYLTAAIAGSSTNPSIAKVGAVDLMAGGSPCPGYSALNVNKLSDQSLKNASMVASVVAYVDFYSPKYFILENVVTMTQGMGANKDENVFSQVLAALVALGYQVQQFLMDAWSYGSCQQRYRFSGD</sequence>
<comment type="caution">
    <text evidence="10">The sequence shown here is derived from an EMBL/GenBank/DDBJ whole genome shotgun (WGS) entry which is preliminary data.</text>
</comment>
<proteinExistence type="inferred from homology"/>
<dbReference type="GO" id="GO:0003682">
    <property type="term" value="F:chromatin binding"/>
    <property type="evidence" value="ECO:0007669"/>
    <property type="project" value="InterPro"/>
</dbReference>
<dbReference type="STRING" id="329884.A0A4U0Y2C8"/>
<keyword evidence="5 8" id="KW-0949">S-adenosyl-L-methionine</keyword>
<keyword evidence="6" id="KW-0238">DNA-binding</keyword>
<comment type="subcellular location">
    <subcellularLocation>
        <location evidence="1">Nucleus</location>
    </subcellularLocation>
</comment>
<evidence type="ECO:0000259" key="9">
    <source>
        <dbReference type="PROSITE" id="PS51038"/>
    </source>
</evidence>
<evidence type="ECO:0000313" key="10">
    <source>
        <dbReference type="EMBL" id="TKA83281.1"/>
    </source>
</evidence>
<keyword evidence="4 8" id="KW-0808">Transferase</keyword>
<dbReference type="PANTHER" id="PTHR10629:SF54">
    <property type="entry name" value="DNA METHYLTRANSFERASE DIM-2"/>
    <property type="match status" value="1"/>
</dbReference>
<dbReference type="PROSITE" id="PS51038">
    <property type="entry name" value="BAH"/>
    <property type="match status" value="1"/>
</dbReference>
<reference evidence="10 11" key="1">
    <citation type="submission" date="2017-03" db="EMBL/GenBank/DDBJ databases">
        <title>Genomes of endolithic fungi from Antarctica.</title>
        <authorList>
            <person name="Coleine C."/>
            <person name="Masonjones S."/>
            <person name="Stajich J.E."/>
        </authorList>
    </citation>
    <scope>NUCLEOTIDE SEQUENCE [LARGE SCALE GENOMIC DNA]</scope>
    <source>
        <strain evidence="10 11">CCFEE 5184</strain>
    </source>
</reference>